<dbReference type="AlphaFoldDB" id="A0A0M6YN01"/>
<reference evidence="2 3" key="1">
    <citation type="submission" date="2015-07" db="EMBL/GenBank/DDBJ databases">
        <authorList>
            <person name="Noorani M."/>
        </authorList>
    </citation>
    <scope>NUCLEOTIDE SEQUENCE [LARGE SCALE GENOMIC DNA]</scope>
    <source>
        <strain evidence="2 3">CECT 7802</strain>
    </source>
</reference>
<dbReference type="Proteomes" id="UP000049222">
    <property type="component" value="Unassembled WGS sequence"/>
</dbReference>
<dbReference type="EMBL" id="CXSU01000012">
    <property type="protein sequence ID" value="CTQ50406.1"/>
    <property type="molecule type" value="Genomic_DNA"/>
</dbReference>
<evidence type="ECO:0000313" key="3">
    <source>
        <dbReference type="Proteomes" id="UP000049222"/>
    </source>
</evidence>
<keyword evidence="1" id="KW-0472">Membrane</keyword>
<keyword evidence="1" id="KW-1133">Transmembrane helix</keyword>
<dbReference type="STRING" id="420998.JDO7802_02430"/>
<organism evidence="2 3">
    <name type="scientific">Jannaschia donghaensis</name>
    <dbReference type="NCBI Taxonomy" id="420998"/>
    <lineage>
        <taxon>Bacteria</taxon>
        <taxon>Pseudomonadati</taxon>
        <taxon>Pseudomonadota</taxon>
        <taxon>Alphaproteobacteria</taxon>
        <taxon>Rhodobacterales</taxon>
        <taxon>Roseobacteraceae</taxon>
        <taxon>Jannaschia</taxon>
    </lineage>
</organism>
<evidence type="ECO:0000256" key="1">
    <source>
        <dbReference type="SAM" id="Phobius"/>
    </source>
</evidence>
<keyword evidence="1" id="KW-0812">Transmembrane</keyword>
<protein>
    <submittedName>
        <fullName evidence="2">Uncharacterized protein</fullName>
    </submittedName>
</protein>
<sequence length="53" mass="5580">MNFCFNGLKSGPVCLGDTMAQIHGEAVNMGHVGVAMICVILVAILVFVFRSPA</sequence>
<name>A0A0M6YN01_9RHOB</name>
<proteinExistence type="predicted"/>
<dbReference type="RefSeq" id="WP_187298134.1">
    <property type="nucleotide sequence ID" value="NZ_CXSU01000012.1"/>
</dbReference>
<accession>A0A0M6YN01</accession>
<evidence type="ECO:0000313" key="2">
    <source>
        <dbReference type="EMBL" id="CTQ50406.1"/>
    </source>
</evidence>
<keyword evidence="3" id="KW-1185">Reference proteome</keyword>
<feature type="transmembrane region" description="Helical" evidence="1">
    <location>
        <begin position="29"/>
        <end position="49"/>
    </location>
</feature>
<gene>
    <name evidence="2" type="ORF">JDO7802_02430</name>
</gene>